<feature type="region of interest" description="Disordered" evidence="1">
    <location>
        <begin position="314"/>
        <end position="347"/>
    </location>
</feature>
<reference evidence="3" key="1">
    <citation type="submission" date="2020-09" db="EMBL/GenBank/DDBJ databases">
        <title>Whole genome shotgun sequence of Streptomyces xanthophaeus NBRC 12829.</title>
        <authorList>
            <person name="Komaki H."/>
            <person name="Tamura T."/>
        </authorList>
    </citation>
    <scope>NUCLEOTIDE SEQUENCE</scope>
    <source>
        <strain evidence="3">NBRC 12829</strain>
    </source>
</reference>
<dbReference type="GO" id="GO:0016491">
    <property type="term" value="F:oxidoreductase activity"/>
    <property type="evidence" value="ECO:0007669"/>
    <property type="project" value="InterPro"/>
</dbReference>
<sequence length="347" mass="36587">MIMRSLGASGLLLPEIGLGTWNWGREVSLEEARACLHGYLDAGGSLLDTAASYSAGASEEFIGSLVRKGLRDRLVIATKAGVDPRTKELDVSRRAMLHALDASLRRLGTGHVDLWQVHAWSDAVGLDETLSALETAVATGRARHVGLCNYHGEQVTRAWTWQREHAAVPLVSVQAEYSLLRRGIEQDTLPAAARAGMGLLAWSPLAGGALTGKYGEDEAATTGARADSPHYAGFSEHYLEPPDGRRVVEAVRLVARAMEVPAGAVALAWLRERPGVVSALVGARNAAQLRDSLTACAVHLPDELAQALDAVSAAAPEQAGRSGRAGLEDGPHSPGLSGASRTAHEEA</sequence>
<dbReference type="RefSeq" id="WP_063768437.1">
    <property type="nucleotide sequence ID" value="NZ_BNEE01000004.1"/>
</dbReference>
<dbReference type="PANTHER" id="PTHR43364:SF18">
    <property type="entry name" value="OXIDOREDUCTASE"/>
    <property type="match status" value="1"/>
</dbReference>
<dbReference type="SUPFAM" id="SSF51430">
    <property type="entry name" value="NAD(P)-linked oxidoreductase"/>
    <property type="match status" value="1"/>
</dbReference>
<dbReference type="Pfam" id="PF00248">
    <property type="entry name" value="Aldo_ket_red"/>
    <property type="match status" value="1"/>
</dbReference>
<comment type="caution">
    <text evidence="3">The sequence shown here is derived from an EMBL/GenBank/DDBJ whole genome shotgun (WGS) entry which is preliminary data.</text>
</comment>
<dbReference type="InterPro" id="IPR036812">
    <property type="entry name" value="NAD(P)_OxRdtase_dom_sf"/>
</dbReference>
<dbReference type="Proteomes" id="UP000600026">
    <property type="component" value="Unassembled WGS sequence"/>
</dbReference>
<accession>A0A919GYB7</accession>
<dbReference type="Gene3D" id="3.20.20.100">
    <property type="entry name" value="NADP-dependent oxidoreductase domain"/>
    <property type="match status" value="1"/>
</dbReference>
<feature type="domain" description="NADP-dependent oxidoreductase" evidence="2">
    <location>
        <begin position="15"/>
        <end position="312"/>
    </location>
</feature>
<dbReference type="GO" id="GO:0005829">
    <property type="term" value="C:cytosol"/>
    <property type="evidence" value="ECO:0007669"/>
    <property type="project" value="TreeGrafter"/>
</dbReference>
<evidence type="ECO:0000259" key="2">
    <source>
        <dbReference type="Pfam" id="PF00248"/>
    </source>
</evidence>
<keyword evidence="4" id="KW-1185">Reference proteome</keyword>
<name>A0A919GYB7_9ACTN</name>
<dbReference type="EMBL" id="BNEE01000004">
    <property type="protein sequence ID" value="GHI83934.1"/>
    <property type="molecule type" value="Genomic_DNA"/>
</dbReference>
<dbReference type="InterPro" id="IPR023210">
    <property type="entry name" value="NADP_OxRdtase_dom"/>
</dbReference>
<dbReference type="OrthoDB" id="9768793at2"/>
<evidence type="ECO:0000313" key="4">
    <source>
        <dbReference type="Proteomes" id="UP000600026"/>
    </source>
</evidence>
<dbReference type="InterPro" id="IPR018170">
    <property type="entry name" value="Aldo/ket_reductase_CS"/>
</dbReference>
<dbReference type="InterPro" id="IPR050523">
    <property type="entry name" value="AKR_Detox_Biosynth"/>
</dbReference>
<evidence type="ECO:0000313" key="3">
    <source>
        <dbReference type="EMBL" id="GHI83934.1"/>
    </source>
</evidence>
<protein>
    <submittedName>
        <fullName evidence="3">Oxidoreductase</fullName>
    </submittedName>
</protein>
<proteinExistence type="predicted"/>
<dbReference type="AlphaFoldDB" id="A0A919GYB7"/>
<evidence type="ECO:0000256" key="1">
    <source>
        <dbReference type="SAM" id="MobiDB-lite"/>
    </source>
</evidence>
<organism evidence="3 4">
    <name type="scientific">Streptomyces xanthophaeus</name>
    <dbReference type="NCBI Taxonomy" id="67385"/>
    <lineage>
        <taxon>Bacteria</taxon>
        <taxon>Bacillati</taxon>
        <taxon>Actinomycetota</taxon>
        <taxon>Actinomycetes</taxon>
        <taxon>Kitasatosporales</taxon>
        <taxon>Streptomycetaceae</taxon>
        <taxon>Streptomyces</taxon>
    </lineage>
</organism>
<dbReference type="PROSITE" id="PS00062">
    <property type="entry name" value="ALDOKETO_REDUCTASE_2"/>
    <property type="match status" value="1"/>
</dbReference>
<dbReference type="PANTHER" id="PTHR43364">
    <property type="entry name" value="NADH-SPECIFIC METHYLGLYOXAL REDUCTASE-RELATED"/>
    <property type="match status" value="1"/>
</dbReference>
<gene>
    <name evidence="3" type="ORF">Sxan_12980</name>
</gene>